<feature type="transmembrane region" description="Helical" evidence="6">
    <location>
        <begin position="2102"/>
        <end position="2124"/>
    </location>
</feature>
<evidence type="ECO:0000256" key="3">
    <source>
        <dbReference type="ARBA" id="ARBA00023157"/>
    </source>
</evidence>
<dbReference type="InterPro" id="IPR000884">
    <property type="entry name" value="TSP1_rpt"/>
</dbReference>
<name>A0A1Q9C8Y7_SYMMI</name>
<feature type="domain" description="Spondin-like TSP1" evidence="7">
    <location>
        <begin position="1112"/>
        <end position="1165"/>
    </location>
</feature>
<keyword evidence="6" id="KW-1133">Transmembrane helix</keyword>
<evidence type="ECO:0000256" key="2">
    <source>
        <dbReference type="ARBA" id="ARBA00022737"/>
    </source>
</evidence>
<keyword evidence="2" id="KW-0677">Repeat</keyword>
<feature type="transmembrane region" description="Helical" evidence="6">
    <location>
        <begin position="508"/>
        <end position="530"/>
    </location>
</feature>
<dbReference type="InterPro" id="IPR052065">
    <property type="entry name" value="Compl_asym_regulator"/>
</dbReference>
<dbReference type="PANTHER" id="PTHR22906">
    <property type="entry name" value="PROPERDIN"/>
    <property type="match status" value="1"/>
</dbReference>
<feature type="transmembrane region" description="Helical" evidence="6">
    <location>
        <begin position="470"/>
        <end position="488"/>
    </location>
</feature>
<feature type="transmembrane region" description="Helical" evidence="6">
    <location>
        <begin position="186"/>
        <end position="205"/>
    </location>
</feature>
<dbReference type="InterPro" id="IPR036383">
    <property type="entry name" value="TSP1_rpt_sf"/>
</dbReference>
<evidence type="ECO:0000256" key="5">
    <source>
        <dbReference type="SAM" id="MobiDB-lite"/>
    </source>
</evidence>
<organism evidence="8 9">
    <name type="scientific">Symbiodinium microadriaticum</name>
    <name type="common">Dinoflagellate</name>
    <name type="synonym">Zooxanthella microadriatica</name>
    <dbReference type="NCBI Taxonomy" id="2951"/>
    <lineage>
        <taxon>Eukaryota</taxon>
        <taxon>Sar</taxon>
        <taxon>Alveolata</taxon>
        <taxon>Dinophyceae</taxon>
        <taxon>Suessiales</taxon>
        <taxon>Symbiodiniaceae</taxon>
        <taxon>Symbiodinium</taxon>
    </lineage>
</organism>
<feature type="transmembrane region" description="Helical" evidence="6">
    <location>
        <begin position="324"/>
        <end position="347"/>
    </location>
</feature>
<evidence type="ECO:0000256" key="6">
    <source>
        <dbReference type="SAM" id="Phobius"/>
    </source>
</evidence>
<feature type="region of interest" description="Disordered" evidence="5">
    <location>
        <begin position="66"/>
        <end position="88"/>
    </location>
</feature>
<evidence type="ECO:0000259" key="7">
    <source>
        <dbReference type="Pfam" id="PF19028"/>
    </source>
</evidence>
<dbReference type="FunFam" id="2.20.100.10:FF:000134">
    <property type="entry name" value="Uncharacterized protein"/>
    <property type="match status" value="1"/>
</dbReference>
<keyword evidence="3" id="KW-1015">Disulfide bond</keyword>
<dbReference type="PANTHER" id="PTHR22906:SF21">
    <property type="entry name" value="SEMA DOMAIN-CONTAINING PROTEIN"/>
    <property type="match status" value="1"/>
</dbReference>
<feature type="transmembrane region" description="Helical" evidence="6">
    <location>
        <begin position="12"/>
        <end position="29"/>
    </location>
</feature>
<dbReference type="PROSITE" id="PS50092">
    <property type="entry name" value="TSP1"/>
    <property type="match status" value="14"/>
</dbReference>
<feature type="domain" description="Spondin-like TSP1" evidence="7">
    <location>
        <begin position="1224"/>
        <end position="1276"/>
    </location>
</feature>
<sequence>MGHSSSVGFPAYHSISLLLRFLCVAIAMGNDQSCCRQQAETEMETVKVQAIVTEQEDEDVGRLDVKTGAEDPRVDPTSWEEPRGQAEAGKVRHEMSLEGNTRQSSALSLSLDPEMLRSVRLRSTLKGGGRLWRSSPIDMQKEQRLQLWEQSEPTEEIDVFFSHTWQTAGHWKYLALLFETGSSCSLAAWAVVSSTMTLLCCLGVVPLPFGPTTRVLKFEAVTPMGPWIILSGMVASLLGLIASPHAPGLLRRDESCFLDKVCIHQEDPDLTRRGVYGLGVYLRMSKELRVLWSSPYFTRLWCVFEIAAYAALNSSGRVVLAPVFMGWMQVLLLLCSYFLSVVMWLVTIADSVNLSAYFIAISPLCFVTHALRRSFYLRQLVVLELENFELNAADCSVAADRDFVHEAIIAWYGSTNAFTQYVRGDLRKELLKTRTNVPRIYVALLATAPLSASLEGFVGLCRAGAPWRSLLSYVVGHTLGVHLCWWYLSIRFLFYLCNLHWWTCSGRWVFVDYLQTLLVFLAFSVFYCLGGMIGYLSYSTNLGAATAFASVALFLNLNSVQSFAGFLHSCLPRRSRQVYCPTPPYFHSVVDVRMSPVGLCLLFGLQWQAAGGVVPEASQSQWAVAEDGSMEPPTSGPSRLLRSERGGLAVGADGRLQQGGLAPPSLLEREVAGATAHQPGNVTFVPMSRCQEDPCADCQWTDWEAWSPCSVSCSGGKRSRRRAVKVQAEGDGQECIGNSTQTEDCGEAACPVDCEVSDWTTWTPCAPFCHGTTNRSRSVHRQAANGGLACGNLSEVKSCTNFCMDCKLSDWSEWSICTRSCAGGSRSRTRNEVFVTREHPSSSLLELGARSRAFGYEKKLGLRCDAGHQRTLDGAGKTPQEAQEACSVDPTCGGLYDKGCNNGLTICDVGMLLEPEEKSCSYVKKEIGEGVPCTGEISEKEECSTQACPIDCRQSEWTDWTECSPWCSGTSKRTRTTTREPANGGVACGSIAEVQNCTNVCVDCEWGSWVAWSNCPVGCGGAKQKRSRNVLVQQAGRGKPCQGNSSEVRGCGELACPVDCSMEDWTDWTSCTPYCKGSQSRTRSILVDPANGGKACGETSLVVNCSNACVDCQVSDWSAWSPCSVSCGSGQQSRKRVVLVEPEGQGAPCPADLLDEKEGCNATECPVDCAWQDWAPWNGCPATCGGAIQNRTRGKIEEKFGGVPCEGEALEQGSCAELVCPQDCLWSEWEAWGNCTKLCGGGKQSRYRYIKQDVMGEGTNCTGSAHDERTCNEDACPKDCEFLDWDEWSTCSVTCGAGGNRTRSRKVDAEINGGAPCDPAVPLQETVECGTSGCPRDCAWGDWGTWTNCSKTCGLGLNAGITTRHRVQAITAAFGGKACEGKTVHTTRCNEVLCPVNCEWEPWTAWTECVMPCGSNGTRQRSRGKIPPAHGGEDCVGDSTETSACTVLGGCSVNCTWEDWNEWTACSASCGEGSRVRFRFVADEARGPHGQACHGQPQEDEYCNPGNACPVDCAFNDWKDWGACEPMPCGPAKKLRARTKLAARYGGKPCEGNATQVEECTVPGGRVIECDENGKPVTSTSTTFTTTTTLTTTTRTNTTTTVTATSTTTQTITNTTTTPSTTTAAPIVVTTVGLNPESAAAAVAAKSEEAVQGSEELEVADPEKFVKDPAAKEALKEAIAQEVGVSVDAVIIKGETVEPQAPAVLLQSHGGKARRRETPSGRVNVSYEIVPQMSGKTVDEVMDKMEHLDPQEVAEVHEKSLLRNNAAKYSVKVEDTKTVVVSKSTGNTVREADPLKSGSSAVAWSAWSLGSRRGLDVVPTPLFMEFLSRRTFHSEHVLLWPYKPGQAAFALSKRLTSGPSVLASAADGATQKHCERGSAVNRALAFTTEARGQASRMTLSDEEEVRPLRLEEAQPDRPIGHRVKVSALAVALCLGAGALIWKNTVPCKPGSPGLLQAKFATDVDAQMALKVEGLRSVTNRSLADGIVMNAMKSAGKSFSVSLSLVINASASCSSASTGLRCLIIIVVVVVVVRRRLIYLPSKSSASRSLPRHKKAPFVEVTMDLDRPGLPVGRGQMVSVRVGQDELDQNDAATVAAAHLHMLAITNLISSALVGFSSFCLLVLVS</sequence>
<comment type="caution">
    <text evidence="8">The sequence shown here is derived from an EMBL/GenBank/DDBJ whole genome shotgun (WGS) entry which is preliminary data.</text>
</comment>
<keyword evidence="4" id="KW-0325">Glycoprotein</keyword>
<feature type="transmembrane region" description="Helical" evidence="6">
    <location>
        <begin position="440"/>
        <end position="458"/>
    </location>
</feature>
<evidence type="ECO:0000256" key="1">
    <source>
        <dbReference type="ARBA" id="ARBA00022729"/>
    </source>
</evidence>
<gene>
    <name evidence="8" type="primary">HMCN1</name>
    <name evidence="8" type="ORF">AK812_SmicGene40358</name>
</gene>
<keyword evidence="9" id="KW-1185">Reference proteome</keyword>
<dbReference type="InterPro" id="IPR044004">
    <property type="entry name" value="TSP1_spondin_dom"/>
</dbReference>
<evidence type="ECO:0000313" key="9">
    <source>
        <dbReference type="Proteomes" id="UP000186817"/>
    </source>
</evidence>
<dbReference type="Proteomes" id="UP000186817">
    <property type="component" value="Unassembled WGS sequence"/>
</dbReference>
<keyword evidence="1" id="KW-0732">Signal</keyword>
<accession>A0A1Q9C8Y7</accession>
<evidence type="ECO:0000313" key="8">
    <source>
        <dbReference type="EMBL" id="OLP79355.1"/>
    </source>
</evidence>
<proteinExistence type="predicted"/>
<evidence type="ECO:0000256" key="4">
    <source>
        <dbReference type="ARBA" id="ARBA00023180"/>
    </source>
</evidence>
<dbReference type="OrthoDB" id="446173at2759"/>
<dbReference type="SUPFAM" id="SSF82895">
    <property type="entry name" value="TSP-1 type 1 repeat"/>
    <property type="match status" value="14"/>
</dbReference>
<dbReference type="Pfam" id="PF00090">
    <property type="entry name" value="TSP_1"/>
    <property type="match status" value="11"/>
</dbReference>
<dbReference type="Gene3D" id="2.20.100.10">
    <property type="entry name" value="Thrombospondin type-1 (TSP1) repeat"/>
    <property type="match status" value="14"/>
</dbReference>
<dbReference type="Pfam" id="PF19028">
    <property type="entry name" value="TSP1_spondin"/>
    <property type="match status" value="2"/>
</dbReference>
<feature type="transmembrane region" description="Helical" evidence="6">
    <location>
        <begin position="290"/>
        <end position="312"/>
    </location>
</feature>
<dbReference type="EMBL" id="LSRX01001495">
    <property type="protein sequence ID" value="OLP79355.1"/>
    <property type="molecule type" value="Genomic_DNA"/>
</dbReference>
<dbReference type="SMART" id="SM00209">
    <property type="entry name" value="TSP1"/>
    <property type="match status" value="14"/>
</dbReference>
<reference evidence="8 9" key="1">
    <citation type="submission" date="2016-02" db="EMBL/GenBank/DDBJ databases">
        <title>Genome analysis of coral dinoflagellate symbionts highlights evolutionary adaptations to a symbiotic lifestyle.</title>
        <authorList>
            <person name="Aranda M."/>
            <person name="Li Y."/>
            <person name="Liew Y.J."/>
            <person name="Baumgarten S."/>
            <person name="Simakov O."/>
            <person name="Wilson M."/>
            <person name="Piel J."/>
            <person name="Ashoor H."/>
            <person name="Bougouffa S."/>
            <person name="Bajic V.B."/>
            <person name="Ryu T."/>
            <person name="Ravasi T."/>
            <person name="Bayer T."/>
            <person name="Micklem G."/>
            <person name="Kim H."/>
            <person name="Bhak J."/>
            <person name="Lajeunesse T.C."/>
            <person name="Voolstra C.R."/>
        </authorList>
    </citation>
    <scope>NUCLEOTIDE SEQUENCE [LARGE SCALE GENOMIC DNA]</scope>
    <source>
        <strain evidence="8 9">CCMP2467</strain>
    </source>
</reference>
<feature type="transmembrane region" description="Helical" evidence="6">
    <location>
        <begin position="225"/>
        <end position="242"/>
    </location>
</feature>
<protein>
    <submittedName>
        <fullName evidence="8">Hemicentin-1</fullName>
    </submittedName>
</protein>
<keyword evidence="6" id="KW-0472">Membrane</keyword>
<keyword evidence="6" id="KW-0812">Transmembrane</keyword>